<gene>
    <name evidence="1" type="ORF">FB468_0755</name>
</gene>
<reference evidence="1 2" key="1">
    <citation type="submission" date="2019-06" db="EMBL/GenBank/DDBJ databases">
        <title>Sequencing the genomes of 1000 actinobacteria strains.</title>
        <authorList>
            <person name="Klenk H.-P."/>
        </authorList>
    </citation>
    <scope>NUCLEOTIDE SEQUENCE [LARGE SCALE GENOMIC DNA]</scope>
    <source>
        <strain evidence="1 2">DSM 8803</strain>
    </source>
</reference>
<sequence>MSTTTFELTQGEAACGVDLEDVHALRARALVIDGGAAVVLPADLAPALTGAAARLALGGAVVFSGFNQFGQPVYRREETAR</sequence>
<evidence type="ECO:0000313" key="2">
    <source>
        <dbReference type="Proteomes" id="UP000319094"/>
    </source>
</evidence>
<dbReference type="Proteomes" id="UP000319094">
    <property type="component" value="Unassembled WGS sequence"/>
</dbReference>
<proteinExistence type="predicted"/>
<dbReference type="AlphaFoldDB" id="A0A542Y3V4"/>
<protein>
    <submittedName>
        <fullName evidence="1">Uncharacterized protein</fullName>
    </submittedName>
</protein>
<evidence type="ECO:0000313" key="1">
    <source>
        <dbReference type="EMBL" id="TQL42750.1"/>
    </source>
</evidence>
<keyword evidence="2" id="KW-1185">Reference proteome</keyword>
<comment type="caution">
    <text evidence="1">The sequence shown here is derived from an EMBL/GenBank/DDBJ whole genome shotgun (WGS) entry which is preliminary data.</text>
</comment>
<name>A0A542Y3V4_9MICO</name>
<accession>A0A542Y3V4</accession>
<dbReference type="RefSeq" id="WP_141886156.1">
    <property type="nucleotide sequence ID" value="NZ_BAAAUY010000013.1"/>
</dbReference>
<dbReference type="EMBL" id="VFON01000001">
    <property type="protein sequence ID" value="TQL42750.1"/>
    <property type="molecule type" value="Genomic_DNA"/>
</dbReference>
<organism evidence="1 2">
    <name type="scientific">Leucobacter komagatae</name>
    <dbReference type="NCBI Taxonomy" id="55969"/>
    <lineage>
        <taxon>Bacteria</taxon>
        <taxon>Bacillati</taxon>
        <taxon>Actinomycetota</taxon>
        <taxon>Actinomycetes</taxon>
        <taxon>Micrococcales</taxon>
        <taxon>Microbacteriaceae</taxon>
        <taxon>Leucobacter</taxon>
    </lineage>
</organism>